<feature type="region of interest" description="Disordered" evidence="1">
    <location>
        <begin position="1993"/>
        <end position="2012"/>
    </location>
</feature>
<feature type="compositionally biased region" description="Polar residues" evidence="1">
    <location>
        <begin position="1468"/>
        <end position="1491"/>
    </location>
</feature>
<dbReference type="PANTHER" id="PTHR13743:SF162">
    <property type="entry name" value="NEUROBEACHIN"/>
    <property type="match status" value="1"/>
</dbReference>
<dbReference type="Gene3D" id="2.30.29.30">
    <property type="entry name" value="Pleckstrin-homology domain (PH domain)/Phosphotyrosine-binding domain (PTB)"/>
    <property type="match status" value="1"/>
</dbReference>
<feature type="region of interest" description="Disordered" evidence="1">
    <location>
        <begin position="1651"/>
        <end position="1828"/>
    </location>
</feature>
<dbReference type="eggNOG" id="KOG1787">
    <property type="taxonomic scope" value="Eukaryota"/>
</dbReference>
<dbReference type="SUPFAM" id="SSF49899">
    <property type="entry name" value="Concanavalin A-like lectins/glucanases"/>
    <property type="match status" value="1"/>
</dbReference>
<dbReference type="InterPro" id="IPR023362">
    <property type="entry name" value="PH-BEACH_dom"/>
</dbReference>
<feature type="compositionally biased region" description="Basic and acidic residues" evidence="1">
    <location>
        <begin position="1169"/>
        <end position="1184"/>
    </location>
</feature>
<feature type="compositionally biased region" description="Basic and acidic residues" evidence="1">
    <location>
        <begin position="991"/>
        <end position="1003"/>
    </location>
</feature>
<dbReference type="GO" id="GO:0008104">
    <property type="term" value="P:intracellular protein localization"/>
    <property type="evidence" value="ECO:0007669"/>
    <property type="project" value="TreeGrafter"/>
</dbReference>
<sequence length="2522" mass="281318">MLREDEICPLIKALTPSMYTGCWLLLQQIKNSLKKRHHTGRVWISVVGDPQKTYLVEEENLQFKKQHLQEVQVKTSAAQDTETGTPIDLTALGLPEHAIVLPPLARWPYENGFTFTTWFRLDPINSVNIEREKPYLYCFKTSKGVGYTAHFVGNCLVLTSMKVRGKGFQHCVKYEFQPRRWYAIAVVYIYNRWTKSEIKCLVNGQLASSTEMAWFVSTNDVPCSFLKYQEFMKSVELCKNICKGNLNSSAVLGAYPKYHVRIQEYLPFDKCYIGATAELDEERVFCGQMAAIYLFGEALSTHQICAMHRLGPGYKSQFRFDNECNISLPENHKRVSEPAAPKLDTDIPIPEIEPPTPETPNPDPASRDQDSGLVRRTHQFLLETPHGRRLADEARSVAAAHAALLVDVEACKRGQFRFDAEARVPLPTAEVRVDSFGELIHDPTQNIHDVLYDGKLSSAIVFMYNPVATDGQLCLQSAPKGNVSYFVHTPHALMLQEVKAVVTHSIHSALNSIGGVQVLFPLFSQLDLPHDAPATDPKRDPMLCSKLLGFVCSLVESCSTVQQHMLQCRGFLVISHMLTRCGRDHLTPDTLASFLHLTKHLVTCCSPNSDLLLKQLLDHILFNPALWIHTPAAVQARLYCYLATDFLADAHIYGSVRRVSTVLQTVHTLKYYYWVVNPRTKSGITPKGLEGPRPQHKDILTIRAYILLFLKQLIMVGSGVKEDELQAMLNYLTTMHEDENLHDVLQMLISLMSEHPSSMVPAFDAKGGVRTIFKLLASESQLIRLQALKLLGFFLSRSTHKRKYDVMSPHNLYTLLATRLAAAGETLALAVYNALYELLTEHVGQQILYTSHPEPQPHFRLENPMILKVVATLIRQSKQTEQLLEVKKLFLSDMTLLCSNNRENRRTVLQMSVWQEWLIAMAYIHPKNAEEQKISDMVYSLFRMLLHHAIKHEYGGWRVWVDTLAIVHSKVSYEEFKLQFAQMYEHYEQRRADNITDPKERQQKPISTISGWDRHSDVKSKVSTDAEENDDVPNKKNNVNHGAQTEIGKGLSLRDVESCRCRKPIDDSRTSVVYSEVCKVHSPVKTVETEEPNEEGCDNVSNTEAENAVDEEANESEVLTPNTELVESITENKLLDSSESGIGTIGTDLDKTEKQLTRQGSLDYIPVRDVGDSAAKDDNTDKSEGLPSSLSVSETASPERVADALNLANERESELSDPSELYLTPSEATSPRKILDKTDSINSSIPDDSTNDDPKHIAINIVNDVLTVALETVRLKNDDDTDSGAISGGIPSEGNTPNGRDDLEQDIEDILDEKHAAEAIARELVMDIISKAASKDENDVDVDTDGPKGAVESESLHDGNGLPLDGDFIVTTKDISEIEPQPAADKAEEENDKKESERPQSEPIPMEQNAPEINPISTISENISLANKKEQEEEEDRMCEADRDKRRVSLPGDNEMKQDGNRGEGVASTGTNTSTSPKRPRSASTSTQVDSNHFEKKRPTKCSRPMFSPGPTRPPFRIPEFRWSYIHQRLLSDVLFSLETDIQVWRSHSTKSVIDFVNSSENAIFVVNTVHLISQLADNLIIACGGLLPLLASATSPNEILIRGIPSEGNTPNGRDDLEQDIEDILDEKHAAEAIARELVMDIISKAASKDENDVDVDTDGPKGAVESESLHDGNGLPLDGDFIVTTKDISEIEPLPAADKAEEENDKKESERPQSEPIPMEQSAPEINPISTISENISLANKKEQEEEEDRMCETDRDKRRVSLPGDNEMKQDGNRGEGVASTGTNTSTSPKRPRSASTSTQVDSNHFEKKRPTKCSRPMFSPGPTRPPFRIPEFRWSYIHQRLLSDVLFSLETDIQVWRSHSTKSVIDFVNSSENAIFVVNTVHLISQLADNLIIACGGLLPLLASATSPNNELDVIEPTQGMPVEVAVTFLQRLVSMADVLIFASALNFAELEAEKNMSSGGILRQCLRLVCTCAVRNCLECKERQRCSARRNDSPSPKSVVASLADATSPVKDPERLLQDMDVNRLRAVIYRDVEETKQAQFLSLAIVYFISVLMVSKYRDILEPPPHTAPDCNRRVHAAHEHHGSRPLFPQWSHHVYPQFLPGGHPARHSHCKLDCGQHTTSHPHARLASYHRAHADHNGDDVEYAMIVVDENNSTMNELDSPSMKDGMEEGVAKIETSTDEVKPNSGERSKVVELAVSAGGEVPLYQSSLRLRTQLKQKSVDSIEDAGSFHLNSTETTNNDPETSSDVALDDNKHPVSNDESWTDVNLNEEGERGPATITGRGREHEGNVHEDIDKQIHMRNTEHHHIAQRQNRSLQTAQRHLHSCLCASTCQERSEEERTCERLIAAARRRDQAAARRLLDRLQHAAAARTGVSEGESIDGGFWKLDSWEDDARRRRRLVPDAKGRRHARGTHAPPAPPSDAILQATEELHARIAQASGGASLAAAPAAELLDDSELLLDERDTDQDVSGPVNISTRARLVAPGLAAPGTVSLTSTEMYFEVDEEDPEYKKIDPE</sequence>
<comment type="caution">
    <text evidence="3">The sequence shown here is derived from an EMBL/GenBank/DDBJ whole genome shotgun (WGS) entry which is preliminary data.</text>
</comment>
<feature type="compositionally biased region" description="Polar residues" evidence="1">
    <location>
        <begin position="1415"/>
        <end position="1425"/>
    </location>
</feature>
<feature type="compositionally biased region" description="Basic and acidic residues" evidence="1">
    <location>
        <begin position="1438"/>
        <end position="1447"/>
    </location>
</feature>
<dbReference type="InterPro" id="IPR016024">
    <property type="entry name" value="ARM-type_fold"/>
</dbReference>
<feature type="compositionally biased region" description="Polar residues" evidence="1">
    <location>
        <begin position="1186"/>
        <end position="1196"/>
    </location>
</feature>
<dbReference type="GO" id="GO:0005829">
    <property type="term" value="C:cytosol"/>
    <property type="evidence" value="ECO:0007669"/>
    <property type="project" value="TreeGrafter"/>
</dbReference>
<name>A0A212FI83_DANPL</name>
<dbReference type="EMBL" id="AGBW02008419">
    <property type="protein sequence ID" value="OWR53440.1"/>
    <property type="molecule type" value="Genomic_DNA"/>
</dbReference>
<feature type="compositionally biased region" description="Pro residues" evidence="1">
    <location>
        <begin position="351"/>
        <end position="363"/>
    </location>
</feature>
<dbReference type="InterPro" id="IPR050865">
    <property type="entry name" value="BEACH_Domain"/>
</dbReference>
<feature type="region of interest" description="Disordered" evidence="1">
    <location>
        <begin position="1278"/>
        <end position="1303"/>
    </location>
</feature>
<feature type="compositionally biased region" description="Polar residues" evidence="1">
    <location>
        <begin position="2237"/>
        <end position="2253"/>
    </location>
</feature>
<reference evidence="3 4" key="1">
    <citation type="journal article" date="2011" name="Cell">
        <title>The monarch butterfly genome yields insights into long-distance migration.</title>
        <authorList>
            <person name="Zhan S."/>
            <person name="Merlin C."/>
            <person name="Boore J.L."/>
            <person name="Reppert S.M."/>
        </authorList>
    </citation>
    <scope>NUCLEOTIDE SEQUENCE [LARGE SCALE GENOMIC DNA]</scope>
    <source>
        <strain evidence="3">F-2</strain>
    </source>
</reference>
<evidence type="ECO:0000256" key="1">
    <source>
        <dbReference type="SAM" id="MobiDB-lite"/>
    </source>
</evidence>
<dbReference type="KEGG" id="dpl:KGM_207418A"/>
<dbReference type="Pfam" id="PF15787">
    <property type="entry name" value="DUF4704"/>
    <property type="match status" value="1"/>
</dbReference>
<dbReference type="STRING" id="278856.A0A212FI83"/>
<evidence type="ECO:0000313" key="4">
    <source>
        <dbReference type="Proteomes" id="UP000007151"/>
    </source>
</evidence>
<protein>
    <submittedName>
        <fullName evidence="3">Neurobeachin like protein</fullName>
    </submittedName>
</protein>
<feature type="region of interest" description="Disordered" evidence="1">
    <location>
        <begin position="2407"/>
        <end position="2428"/>
    </location>
</feature>
<dbReference type="Gene3D" id="2.60.120.200">
    <property type="match status" value="1"/>
</dbReference>
<gene>
    <name evidence="3" type="ORF">KGM_207418A</name>
</gene>
<dbReference type="SUPFAM" id="SSF48371">
    <property type="entry name" value="ARM repeat"/>
    <property type="match status" value="1"/>
</dbReference>
<feature type="compositionally biased region" description="Basic and acidic residues" evidence="1">
    <location>
        <begin position="1753"/>
        <end position="1762"/>
    </location>
</feature>
<evidence type="ECO:0000259" key="2">
    <source>
        <dbReference type="PROSITE" id="PS51783"/>
    </source>
</evidence>
<evidence type="ECO:0000313" key="3">
    <source>
        <dbReference type="EMBL" id="OWR53440.1"/>
    </source>
</evidence>
<feature type="region of interest" description="Disordered" evidence="1">
    <location>
        <begin position="991"/>
        <end position="1045"/>
    </location>
</feature>
<feature type="non-terminal residue" evidence="3">
    <location>
        <position position="2522"/>
    </location>
</feature>
<feature type="compositionally biased region" description="Basic and acidic residues" evidence="1">
    <location>
        <begin position="1012"/>
        <end position="1024"/>
    </location>
</feature>
<dbReference type="PANTHER" id="PTHR13743">
    <property type="entry name" value="BEIGE/BEACH-RELATED"/>
    <property type="match status" value="1"/>
</dbReference>
<feature type="region of interest" description="Disordered" evidence="1">
    <location>
        <begin position="1160"/>
        <end position="1253"/>
    </location>
</feature>
<feature type="compositionally biased region" description="Basic and acidic residues" evidence="1">
    <location>
        <begin position="1706"/>
        <end position="1715"/>
    </location>
</feature>
<dbReference type="InParanoid" id="A0A212FI83"/>
<feature type="compositionally biased region" description="Basic and acidic residues" evidence="1">
    <location>
        <begin position="1391"/>
        <end position="1400"/>
    </location>
</feature>
<organism evidence="3 4">
    <name type="scientific">Danaus plexippus plexippus</name>
    <dbReference type="NCBI Taxonomy" id="278856"/>
    <lineage>
        <taxon>Eukaryota</taxon>
        <taxon>Metazoa</taxon>
        <taxon>Ecdysozoa</taxon>
        <taxon>Arthropoda</taxon>
        <taxon>Hexapoda</taxon>
        <taxon>Insecta</taxon>
        <taxon>Pterygota</taxon>
        <taxon>Neoptera</taxon>
        <taxon>Endopterygota</taxon>
        <taxon>Lepidoptera</taxon>
        <taxon>Glossata</taxon>
        <taxon>Ditrysia</taxon>
        <taxon>Papilionoidea</taxon>
        <taxon>Nymphalidae</taxon>
        <taxon>Danainae</taxon>
        <taxon>Danaini</taxon>
        <taxon>Danaina</taxon>
        <taxon>Danaus</taxon>
        <taxon>Danaus</taxon>
    </lineage>
</organism>
<feature type="compositionally biased region" description="Polar residues" evidence="1">
    <location>
        <begin position="1783"/>
        <end position="1806"/>
    </location>
</feature>
<feature type="domain" description="BEACH-type PH" evidence="2">
    <location>
        <begin position="2474"/>
        <end position="2522"/>
    </location>
</feature>
<dbReference type="InterPro" id="IPR031570">
    <property type="entry name" value="NBEA/BDCP_DUF4704"/>
</dbReference>
<dbReference type="FunCoup" id="A0A212FI83">
    <property type="interactions" value="1068"/>
</dbReference>
<feature type="region of interest" description="Disordered" evidence="1">
    <location>
        <begin position="2236"/>
        <end position="2293"/>
    </location>
</feature>
<dbReference type="InterPro" id="IPR011993">
    <property type="entry name" value="PH-like_dom_sf"/>
</dbReference>
<keyword evidence="4" id="KW-1185">Reference proteome</keyword>
<feature type="region of interest" description="Disordered" evidence="1">
    <location>
        <begin position="1336"/>
        <end position="1513"/>
    </location>
</feature>
<dbReference type="Proteomes" id="UP000007151">
    <property type="component" value="Unassembled WGS sequence"/>
</dbReference>
<accession>A0A212FI83</accession>
<dbReference type="GO" id="GO:0019901">
    <property type="term" value="F:protein kinase binding"/>
    <property type="evidence" value="ECO:0007669"/>
    <property type="project" value="TreeGrafter"/>
</dbReference>
<dbReference type="InterPro" id="IPR013320">
    <property type="entry name" value="ConA-like_dom_sf"/>
</dbReference>
<feature type="region of interest" description="Disordered" evidence="1">
    <location>
        <begin position="331"/>
        <end position="370"/>
    </location>
</feature>
<proteinExistence type="predicted"/>
<feature type="compositionally biased region" description="Polar residues" evidence="1">
    <location>
        <begin position="1730"/>
        <end position="1740"/>
    </location>
</feature>
<dbReference type="Pfam" id="PF06469">
    <property type="entry name" value="DUF1088"/>
    <property type="match status" value="1"/>
</dbReference>
<dbReference type="GO" id="GO:0016020">
    <property type="term" value="C:membrane"/>
    <property type="evidence" value="ECO:0007669"/>
    <property type="project" value="TreeGrafter"/>
</dbReference>
<dbReference type="PROSITE" id="PS51783">
    <property type="entry name" value="PH_BEACH"/>
    <property type="match status" value="1"/>
</dbReference>
<dbReference type="InterPro" id="IPR010508">
    <property type="entry name" value="NBEA-like_DUF1088"/>
</dbReference>